<feature type="coiled-coil region" evidence="2">
    <location>
        <begin position="45"/>
        <end position="72"/>
    </location>
</feature>
<dbReference type="CDD" id="cd01949">
    <property type="entry name" value="GGDEF"/>
    <property type="match status" value="1"/>
</dbReference>
<dbReference type="OrthoDB" id="9793210at2"/>
<dbReference type="GO" id="GO:0052621">
    <property type="term" value="F:diguanylate cyclase activity"/>
    <property type="evidence" value="ECO:0007669"/>
    <property type="project" value="UniProtKB-EC"/>
</dbReference>
<sequence>MLDQNATRLKEKADLNPYVSGLAARLVQRATASRMKVDSQGWQLIAEVMSYAATAEQRMVELQERISHLEELSQTDDLTGIPNRRGLRKMLGQTLASAARHGDSGVLGFIDLDGFKDINDRHGHAAGDAVLRHVAALLKKRIRPTDIVARIAGDEFAIILTRCTAEHGMKRLQTLKQIIAGSTIEWHGLPIPISCSIGGEAFSGTADPAQLIARADKAMYADKAAGKNAGKACHGHMAATGR</sequence>
<dbReference type="SUPFAM" id="SSF55073">
    <property type="entry name" value="Nucleotide cyclase"/>
    <property type="match status" value="1"/>
</dbReference>
<proteinExistence type="predicted"/>
<evidence type="ECO:0000313" key="5">
    <source>
        <dbReference type="Proteomes" id="UP000271227"/>
    </source>
</evidence>
<dbReference type="SMART" id="SM00267">
    <property type="entry name" value="GGDEF"/>
    <property type="match status" value="1"/>
</dbReference>
<evidence type="ECO:0000256" key="1">
    <source>
        <dbReference type="ARBA" id="ARBA00012528"/>
    </source>
</evidence>
<dbReference type="InterPro" id="IPR000160">
    <property type="entry name" value="GGDEF_dom"/>
</dbReference>
<dbReference type="Proteomes" id="UP000271227">
    <property type="component" value="Unassembled WGS sequence"/>
</dbReference>
<dbReference type="GO" id="GO:1902201">
    <property type="term" value="P:negative regulation of bacterial-type flagellum-dependent cell motility"/>
    <property type="evidence" value="ECO:0007669"/>
    <property type="project" value="TreeGrafter"/>
</dbReference>
<organism evidence="4 5">
    <name type="scientific">Eilatimonas milleporae</name>
    <dbReference type="NCBI Taxonomy" id="911205"/>
    <lineage>
        <taxon>Bacteria</taxon>
        <taxon>Pseudomonadati</taxon>
        <taxon>Pseudomonadota</taxon>
        <taxon>Alphaproteobacteria</taxon>
        <taxon>Kordiimonadales</taxon>
        <taxon>Kordiimonadaceae</taxon>
        <taxon>Eilatimonas</taxon>
    </lineage>
</organism>
<accession>A0A3M0CBT5</accession>
<protein>
    <recommendedName>
        <fullName evidence="1">diguanylate cyclase</fullName>
        <ecNumber evidence="1">2.7.7.65</ecNumber>
    </recommendedName>
</protein>
<evidence type="ECO:0000259" key="3">
    <source>
        <dbReference type="PROSITE" id="PS50887"/>
    </source>
</evidence>
<dbReference type="FunCoup" id="A0A3M0CBT5">
    <property type="interactions" value="112"/>
</dbReference>
<keyword evidence="5" id="KW-1185">Reference proteome</keyword>
<feature type="domain" description="GGDEF" evidence="3">
    <location>
        <begin position="103"/>
        <end position="235"/>
    </location>
</feature>
<dbReference type="EC" id="2.7.7.65" evidence="1"/>
<dbReference type="Pfam" id="PF00990">
    <property type="entry name" value="GGDEF"/>
    <property type="match status" value="1"/>
</dbReference>
<dbReference type="InterPro" id="IPR050469">
    <property type="entry name" value="Diguanylate_Cyclase"/>
</dbReference>
<dbReference type="InParanoid" id="A0A3M0CBT5"/>
<dbReference type="PANTHER" id="PTHR45138">
    <property type="entry name" value="REGULATORY COMPONENTS OF SENSORY TRANSDUCTION SYSTEM"/>
    <property type="match status" value="1"/>
</dbReference>
<dbReference type="RefSeq" id="WP_121939417.1">
    <property type="nucleotide sequence ID" value="NZ_REFR01000013.1"/>
</dbReference>
<name>A0A3M0CBT5_9PROT</name>
<dbReference type="GO" id="GO:0005886">
    <property type="term" value="C:plasma membrane"/>
    <property type="evidence" value="ECO:0007669"/>
    <property type="project" value="TreeGrafter"/>
</dbReference>
<dbReference type="NCBIfam" id="TIGR00254">
    <property type="entry name" value="GGDEF"/>
    <property type="match status" value="1"/>
</dbReference>
<dbReference type="AlphaFoldDB" id="A0A3M0CBT5"/>
<keyword evidence="2" id="KW-0175">Coiled coil</keyword>
<dbReference type="GO" id="GO:0043709">
    <property type="term" value="P:cell adhesion involved in single-species biofilm formation"/>
    <property type="evidence" value="ECO:0007669"/>
    <property type="project" value="TreeGrafter"/>
</dbReference>
<dbReference type="InterPro" id="IPR029787">
    <property type="entry name" value="Nucleotide_cyclase"/>
</dbReference>
<reference evidence="4 5" key="1">
    <citation type="submission" date="2018-10" db="EMBL/GenBank/DDBJ databases">
        <title>Genomic Encyclopedia of Archaeal and Bacterial Type Strains, Phase II (KMG-II): from individual species to whole genera.</title>
        <authorList>
            <person name="Goeker M."/>
        </authorList>
    </citation>
    <scope>NUCLEOTIDE SEQUENCE [LARGE SCALE GENOMIC DNA]</scope>
    <source>
        <strain evidence="4 5">DSM 25217</strain>
    </source>
</reference>
<comment type="caution">
    <text evidence="4">The sequence shown here is derived from an EMBL/GenBank/DDBJ whole genome shotgun (WGS) entry which is preliminary data.</text>
</comment>
<evidence type="ECO:0000256" key="2">
    <source>
        <dbReference type="SAM" id="Coils"/>
    </source>
</evidence>
<gene>
    <name evidence="4" type="ORF">BXY39_2742</name>
</gene>
<dbReference type="PANTHER" id="PTHR45138:SF24">
    <property type="entry name" value="DIGUANYLATE CYCLASE DGCC-RELATED"/>
    <property type="match status" value="1"/>
</dbReference>
<dbReference type="EMBL" id="REFR01000013">
    <property type="protein sequence ID" value="RMB04479.1"/>
    <property type="molecule type" value="Genomic_DNA"/>
</dbReference>
<dbReference type="FunFam" id="3.30.70.270:FF:000001">
    <property type="entry name" value="Diguanylate cyclase domain protein"/>
    <property type="match status" value="1"/>
</dbReference>
<evidence type="ECO:0000313" key="4">
    <source>
        <dbReference type="EMBL" id="RMB04479.1"/>
    </source>
</evidence>
<dbReference type="Gene3D" id="3.30.70.270">
    <property type="match status" value="1"/>
</dbReference>
<dbReference type="PROSITE" id="PS50887">
    <property type="entry name" value="GGDEF"/>
    <property type="match status" value="1"/>
</dbReference>
<dbReference type="InterPro" id="IPR043128">
    <property type="entry name" value="Rev_trsase/Diguanyl_cyclase"/>
</dbReference>